<dbReference type="Pfam" id="PF07969">
    <property type="entry name" value="Amidohydro_3"/>
    <property type="match status" value="1"/>
</dbReference>
<protein>
    <submittedName>
        <fullName evidence="2">Amidohydrolase</fullName>
    </submittedName>
</protein>
<dbReference type="InterPro" id="IPR011059">
    <property type="entry name" value="Metal-dep_hydrolase_composite"/>
</dbReference>
<dbReference type="InterPro" id="IPR033932">
    <property type="entry name" value="YtcJ-like"/>
</dbReference>
<dbReference type="KEGG" id="nsm:JO391_07505"/>
<evidence type="ECO:0000259" key="1">
    <source>
        <dbReference type="Pfam" id="PF07969"/>
    </source>
</evidence>
<dbReference type="NCBIfam" id="TIGR01409">
    <property type="entry name" value="TAT_signal_seq"/>
    <property type="match status" value="1"/>
</dbReference>
<accession>A0A8G0ZYN3</accession>
<evidence type="ECO:0000313" key="3">
    <source>
        <dbReference type="Proteomes" id="UP000826300"/>
    </source>
</evidence>
<dbReference type="RefSeq" id="WP_220663825.1">
    <property type="nucleotide sequence ID" value="NZ_CP069370.1"/>
</dbReference>
<dbReference type="CDD" id="cd01300">
    <property type="entry name" value="YtcJ_like"/>
    <property type="match status" value="1"/>
</dbReference>
<dbReference type="SUPFAM" id="SSF51556">
    <property type="entry name" value="Metallo-dependent hydrolases"/>
    <property type="match status" value="1"/>
</dbReference>
<dbReference type="PANTHER" id="PTHR22642">
    <property type="entry name" value="IMIDAZOLONEPROPIONASE"/>
    <property type="match status" value="1"/>
</dbReference>
<dbReference type="Gene3D" id="2.30.40.10">
    <property type="entry name" value="Urease, subunit C, domain 1"/>
    <property type="match status" value="1"/>
</dbReference>
<feature type="domain" description="Amidohydrolase 3" evidence="1">
    <location>
        <begin position="111"/>
        <end position="598"/>
    </location>
</feature>
<dbReference type="Gene3D" id="3.20.20.140">
    <property type="entry name" value="Metal-dependent hydrolases"/>
    <property type="match status" value="1"/>
</dbReference>
<name>A0A8G0ZYN3_9RHOB</name>
<reference evidence="2" key="1">
    <citation type="submission" date="2021-02" db="EMBL/GenBank/DDBJ databases">
        <title>Rhodobacter shimadae sp. nov., an aerobic anoxygenic phototrophic bacterium isolated from a hot spring.</title>
        <authorList>
            <person name="Muramatsu S."/>
            <person name="Haruta S."/>
            <person name="Hirose S."/>
            <person name="Hanada S."/>
        </authorList>
    </citation>
    <scope>NUCLEOTIDE SEQUENCE</scope>
    <source>
        <strain evidence="2">N10</strain>
    </source>
</reference>
<dbReference type="PANTHER" id="PTHR22642:SF2">
    <property type="entry name" value="PROTEIN LONG AFTER FAR-RED 3"/>
    <property type="match status" value="1"/>
</dbReference>
<dbReference type="Gene3D" id="3.10.310.70">
    <property type="match status" value="1"/>
</dbReference>
<dbReference type="InterPro" id="IPR032466">
    <property type="entry name" value="Metal_Hydrolase"/>
</dbReference>
<dbReference type="Proteomes" id="UP000826300">
    <property type="component" value="Chromosome"/>
</dbReference>
<dbReference type="AlphaFoldDB" id="A0A8G0ZYN3"/>
<evidence type="ECO:0000313" key="2">
    <source>
        <dbReference type="EMBL" id="QYZ71340.1"/>
    </source>
</evidence>
<gene>
    <name evidence="2" type="ORF">JO391_07505</name>
</gene>
<organism evidence="2 3">
    <name type="scientific">Neotabrizicola shimadae</name>
    <dbReference type="NCBI Taxonomy" id="2807096"/>
    <lineage>
        <taxon>Bacteria</taxon>
        <taxon>Pseudomonadati</taxon>
        <taxon>Pseudomonadota</taxon>
        <taxon>Alphaproteobacteria</taxon>
        <taxon>Rhodobacterales</taxon>
        <taxon>Paracoccaceae</taxon>
        <taxon>Neotabrizicola</taxon>
    </lineage>
</organism>
<dbReference type="SUPFAM" id="SSF51338">
    <property type="entry name" value="Composite domain of metallo-dependent hydrolases"/>
    <property type="match status" value="1"/>
</dbReference>
<keyword evidence="3" id="KW-1185">Reference proteome</keyword>
<sequence>MAGAFHACPCCGGAFDGFLKAARRAGSPEWQEPAGVSRRGFLAGSALAGGLMAMPGHVVAEEPPVRLFHGGTILTVDARFSVAEALAIRGNAILAVGTLEEARAAAGPGAEEIDLKGHVVLPGFVEPHAHVIAGSAVDAIMANVGAPYFATAADVLTHLAERVAATPEGDWVLARNYDPALQAGPDALSFEELDKVSATVPVFVMNSSGHLAYANRAAFRAAGIPEDIENPPGAEFVRDDSGALTGVMKNNVAFLQIASAAPQMSRLQPVEALIAMLQGWSRLGLTTVSELSLGSLTQSPEDAQILFAAGASGRLAARVRAYPFYTIGGAAWDAAGVRPGQGDALARIAGYKLVADGSNQGFTGLQREPYVGTDSVGVAYMTPADMAEEAVERAGKGWPLAIHGNGDAGIDTVLDALAAVQASGADMGAVRARIEHCSMLHDDQIARMQDLGVSASMLIGHVYYWGVWMRDRVFGPDRVMHLCRAASVKAAGLSLSLHSDFMVTDPDPLHMIQMAVTRETWAEPGFVLNPSERISVDEAIAAVTREAAWQLGSDHEVGSLEAGKLADLVILEADPRRVPVEKIKDIRVLETWMDGRQVWAA</sequence>
<dbReference type="InterPro" id="IPR019546">
    <property type="entry name" value="TAT_signal_bac_arc"/>
</dbReference>
<dbReference type="EMBL" id="CP069370">
    <property type="protein sequence ID" value="QYZ71340.1"/>
    <property type="molecule type" value="Genomic_DNA"/>
</dbReference>
<dbReference type="InterPro" id="IPR013108">
    <property type="entry name" value="Amidohydro_3"/>
</dbReference>
<proteinExistence type="predicted"/>
<dbReference type="GO" id="GO:0016810">
    <property type="term" value="F:hydrolase activity, acting on carbon-nitrogen (but not peptide) bonds"/>
    <property type="evidence" value="ECO:0007669"/>
    <property type="project" value="InterPro"/>
</dbReference>